<feature type="transmembrane region" description="Helical" evidence="1">
    <location>
        <begin position="166"/>
        <end position="187"/>
    </location>
</feature>
<dbReference type="AlphaFoldDB" id="A0A3D8QBR5"/>
<keyword evidence="3" id="KW-1185">Reference proteome</keyword>
<proteinExistence type="predicted"/>
<evidence type="ECO:0000256" key="1">
    <source>
        <dbReference type="SAM" id="Phobius"/>
    </source>
</evidence>
<dbReference type="OrthoDB" id="1937642at2759"/>
<evidence type="ECO:0000313" key="2">
    <source>
        <dbReference type="EMBL" id="RDW59171.1"/>
    </source>
</evidence>
<keyword evidence="1" id="KW-0812">Transmembrane</keyword>
<accession>A0A3D8QBR5</accession>
<keyword evidence="1" id="KW-1133">Transmembrane helix</keyword>
<name>A0A3D8QBR5_9HELO</name>
<evidence type="ECO:0000313" key="3">
    <source>
        <dbReference type="Proteomes" id="UP000256328"/>
    </source>
</evidence>
<protein>
    <submittedName>
        <fullName evidence="2">Uncharacterized protein</fullName>
    </submittedName>
</protein>
<gene>
    <name evidence="2" type="ORF">BP5796_12095</name>
</gene>
<reference evidence="2 3" key="1">
    <citation type="journal article" date="2018" name="IMA Fungus">
        <title>IMA Genome-F 9: Draft genome sequence of Annulohypoxylon stygium, Aspergillus mulundensis, Berkeleyomyces basicola (syn. Thielaviopsis basicola), Ceratocystis smalleyi, two Cercospora beticola strains, Coleophoma cylindrospora, Fusarium fracticaudum, Phialophora cf. hyalina, and Morchella septimelata.</title>
        <authorList>
            <person name="Wingfield B.D."/>
            <person name="Bills G.F."/>
            <person name="Dong Y."/>
            <person name="Huang W."/>
            <person name="Nel W.J."/>
            <person name="Swalarsk-Parry B.S."/>
            <person name="Vaghefi N."/>
            <person name="Wilken P.M."/>
            <person name="An Z."/>
            <person name="de Beer Z.W."/>
            <person name="De Vos L."/>
            <person name="Chen L."/>
            <person name="Duong T.A."/>
            <person name="Gao Y."/>
            <person name="Hammerbacher A."/>
            <person name="Kikkert J.R."/>
            <person name="Li Y."/>
            <person name="Li H."/>
            <person name="Li K."/>
            <person name="Li Q."/>
            <person name="Liu X."/>
            <person name="Ma X."/>
            <person name="Naidoo K."/>
            <person name="Pethybridge S.J."/>
            <person name="Sun J."/>
            <person name="Steenkamp E.T."/>
            <person name="van der Nest M.A."/>
            <person name="van Wyk S."/>
            <person name="Wingfield M.J."/>
            <person name="Xiong C."/>
            <person name="Yue Q."/>
            <person name="Zhang X."/>
        </authorList>
    </citation>
    <scope>NUCLEOTIDE SEQUENCE [LARGE SCALE GENOMIC DNA]</scope>
    <source>
        <strain evidence="2 3">BP5796</strain>
    </source>
</reference>
<organism evidence="2 3">
    <name type="scientific">Coleophoma crateriformis</name>
    <dbReference type="NCBI Taxonomy" id="565419"/>
    <lineage>
        <taxon>Eukaryota</taxon>
        <taxon>Fungi</taxon>
        <taxon>Dikarya</taxon>
        <taxon>Ascomycota</taxon>
        <taxon>Pezizomycotina</taxon>
        <taxon>Leotiomycetes</taxon>
        <taxon>Helotiales</taxon>
        <taxon>Dermateaceae</taxon>
        <taxon>Coleophoma</taxon>
    </lineage>
</organism>
<comment type="caution">
    <text evidence="2">The sequence shown here is derived from an EMBL/GenBank/DDBJ whole genome shotgun (WGS) entry which is preliminary data.</text>
</comment>
<feature type="transmembrane region" description="Helical" evidence="1">
    <location>
        <begin position="49"/>
        <end position="69"/>
    </location>
</feature>
<keyword evidence="1" id="KW-0472">Membrane</keyword>
<dbReference type="EMBL" id="PDLN01000020">
    <property type="protein sequence ID" value="RDW59171.1"/>
    <property type="molecule type" value="Genomic_DNA"/>
</dbReference>
<feature type="transmembrane region" description="Helical" evidence="1">
    <location>
        <begin position="193"/>
        <end position="211"/>
    </location>
</feature>
<sequence length="300" mass="33210">MEIDEEAANAQSRVALLPQQPPQWQALRVEVFQVNPDSKYCQGVIQRDGTWFCGILTILIQLGIAAIAWWFSKNWAIMMVTGAGTFLSLAQGALPQWRTEKWVFPKPKHPTTTPKAPGTVSITRGNGSRHVMVILGSDHRGTTSDKPLDLELMASSDDRRHSADQLTIYATFAFTVLWTALLITVAGPAVKNTWYLIIIGVIGMLQNLYVAGATREMGSLGIHLSLTQPAFHETTIPKVLRRVEESYEGVGASLIPIFFPGGMRADEEDCKFWALKAQSQNETARTKKGFLVGERKAEEI</sequence>
<dbReference type="Proteomes" id="UP000256328">
    <property type="component" value="Unassembled WGS sequence"/>
</dbReference>
<feature type="transmembrane region" description="Helical" evidence="1">
    <location>
        <begin position="75"/>
        <end position="94"/>
    </location>
</feature>